<accession>A0ABD3HDE8</accession>
<comment type="caution">
    <text evidence="2">The sequence shown here is derived from an EMBL/GenBank/DDBJ whole genome shotgun (WGS) entry which is preliminary data.</text>
</comment>
<evidence type="ECO:0000256" key="1">
    <source>
        <dbReference type="SAM" id="MobiDB-lite"/>
    </source>
</evidence>
<protein>
    <submittedName>
        <fullName evidence="2">Uncharacterized protein</fullName>
    </submittedName>
</protein>
<proteinExistence type="predicted"/>
<evidence type="ECO:0000313" key="3">
    <source>
        <dbReference type="Proteomes" id="UP001633002"/>
    </source>
</evidence>
<evidence type="ECO:0000313" key="2">
    <source>
        <dbReference type="EMBL" id="KAL3689423.1"/>
    </source>
</evidence>
<dbReference type="AlphaFoldDB" id="A0ABD3HDE8"/>
<reference evidence="2 3" key="1">
    <citation type="submission" date="2024-09" db="EMBL/GenBank/DDBJ databases">
        <title>Chromosome-scale assembly of Riccia sorocarpa.</title>
        <authorList>
            <person name="Paukszto L."/>
        </authorList>
    </citation>
    <scope>NUCLEOTIDE SEQUENCE [LARGE SCALE GENOMIC DNA]</scope>
    <source>
        <strain evidence="2">LP-2024</strain>
        <tissue evidence="2">Aerial parts of the thallus</tissue>
    </source>
</reference>
<name>A0ABD3HDE8_9MARC</name>
<feature type="region of interest" description="Disordered" evidence="1">
    <location>
        <begin position="1"/>
        <end position="27"/>
    </location>
</feature>
<dbReference type="Proteomes" id="UP001633002">
    <property type="component" value="Unassembled WGS sequence"/>
</dbReference>
<organism evidence="2 3">
    <name type="scientific">Riccia sorocarpa</name>
    <dbReference type="NCBI Taxonomy" id="122646"/>
    <lineage>
        <taxon>Eukaryota</taxon>
        <taxon>Viridiplantae</taxon>
        <taxon>Streptophyta</taxon>
        <taxon>Embryophyta</taxon>
        <taxon>Marchantiophyta</taxon>
        <taxon>Marchantiopsida</taxon>
        <taxon>Marchantiidae</taxon>
        <taxon>Marchantiales</taxon>
        <taxon>Ricciaceae</taxon>
        <taxon>Riccia</taxon>
    </lineage>
</organism>
<dbReference type="EMBL" id="JBJQOH010000004">
    <property type="protein sequence ID" value="KAL3689423.1"/>
    <property type="molecule type" value="Genomic_DNA"/>
</dbReference>
<keyword evidence="3" id="KW-1185">Reference proteome</keyword>
<sequence>MEAGDSALESMGNDPSEEFSHRPDFGSQNSFFANPLMTIPSSQVHPQLSARVVRPRVSPIDPQHLAAWATRTNTQPLPRTPPDEAEAGSRRTGITSRAGAFTGPPLGMPFVPSIPPVFIPPAVNVQQPEAFSPPVQNHPLSAIPTGEGESSVHEFMEFNVNMEASSRTVPGVSQLRTGDSGQEVRSALAEYLALVT</sequence>
<gene>
    <name evidence="2" type="ORF">R1sor_015732</name>
</gene>